<dbReference type="PANTHER" id="PTHR48229">
    <property type="entry name" value="CAIB/BAIF FAMILY ENZYME (AFU_ORTHOLOGUE AFUA_1G05360)-RELATED"/>
    <property type="match status" value="1"/>
</dbReference>
<dbReference type="GO" id="GO:0003824">
    <property type="term" value="F:catalytic activity"/>
    <property type="evidence" value="ECO:0007669"/>
    <property type="project" value="InterPro"/>
</dbReference>
<sequence>MMTAPDRTFLDTLWQALGGAAGEAARVTLTGAGSLPSVFPVSDLAVASVAVAGLALGDLMDGGQVTADRRLASAWFASSLRPQGWTPPPPWDPVAGDYPAADGWIRLHTNAPHHRAAALSVLGVAGEREAVARAVAGWTAGALETAVVAAGGCAAEMRGADAWAAHPQGRAVARAPLLTLEAAGRGAPVDWTRHSARPLAGIRVLDLTRVLAGPVATRFLAGYGAQVLRLDPPDWDEPGVVPEVTLGKRCARLDLKRPDGRAVFEALLAQADVLVHGYRPDALARLGLDSARRRALNPGLVDISLDAYGWAGPWAGRRGFDSLVQMSCGIAEAGMRRQGRDRPTPLPVQALDHATGYILAAMALRGLAHRRRTGQGTAGRTSLAATARLLMAGGEGAADAVPPAPETPADWAPGVEHTAWGPARRLAAPLTVAGVPPAWDRPAEPLGASAPTWA</sequence>
<name>A0A7X0AUZ1_9PROT</name>
<keyword evidence="2" id="KW-1185">Reference proteome</keyword>
<evidence type="ECO:0000313" key="2">
    <source>
        <dbReference type="Proteomes" id="UP000539175"/>
    </source>
</evidence>
<dbReference type="InterPro" id="IPR003673">
    <property type="entry name" value="CoA-Trfase_fam_III"/>
</dbReference>
<dbReference type="SUPFAM" id="SSF89796">
    <property type="entry name" value="CoA-transferase family III (CaiB/BaiF)"/>
    <property type="match status" value="2"/>
</dbReference>
<evidence type="ECO:0000313" key="1">
    <source>
        <dbReference type="EMBL" id="MBB6250142.1"/>
    </source>
</evidence>
<protein>
    <recommendedName>
        <fullName evidence="3">Acyl-CoA transferase</fullName>
    </recommendedName>
</protein>
<dbReference type="InterPro" id="IPR023606">
    <property type="entry name" value="CoA-Trfase_III_dom_1_sf"/>
</dbReference>
<dbReference type="AlphaFoldDB" id="A0A7X0AUZ1"/>
<dbReference type="PANTHER" id="PTHR48229:SF1">
    <property type="entry name" value="ALPHA METHYLACYL-COA RACEMASE-RELATED"/>
    <property type="match status" value="1"/>
</dbReference>
<gene>
    <name evidence="1" type="ORF">FHS74_000683</name>
</gene>
<proteinExistence type="predicted"/>
<dbReference type="InterPro" id="IPR052985">
    <property type="entry name" value="CoA-trans_III_biosynth/detox"/>
</dbReference>
<reference evidence="1 2" key="1">
    <citation type="submission" date="2020-08" db="EMBL/GenBank/DDBJ databases">
        <title>Genomic Encyclopedia of Type Strains, Phase IV (KMG-IV): sequencing the most valuable type-strain genomes for metagenomic binning, comparative biology and taxonomic classification.</title>
        <authorList>
            <person name="Goeker M."/>
        </authorList>
    </citation>
    <scope>NUCLEOTIDE SEQUENCE [LARGE SCALE GENOMIC DNA]</scope>
    <source>
        <strain evidence="1 2">DSM 22198</strain>
    </source>
</reference>
<organism evidence="1 2">
    <name type="scientific">Nitrospirillum iridis</name>
    <dbReference type="NCBI Taxonomy" id="765888"/>
    <lineage>
        <taxon>Bacteria</taxon>
        <taxon>Pseudomonadati</taxon>
        <taxon>Pseudomonadota</taxon>
        <taxon>Alphaproteobacteria</taxon>
        <taxon>Rhodospirillales</taxon>
        <taxon>Azospirillaceae</taxon>
        <taxon>Nitrospirillum</taxon>
    </lineage>
</organism>
<accession>A0A7X0AUZ1</accession>
<dbReference type="Proteomes" id="UP000539175">
    <property type="component" value="Unassembled WGS sequence"/>
</dbReference>
<comment type="caution">
    <text evidence="1">The sequence shown here is derived from an EMBL/GenBank/DDBJ whole genome shotgun (WGS) entry which is preliminary data.</text>
</comment>
<dbReference type="Pfam" id="PF02515">
    <property type="entry name" value="CoA_transf_3"/>
    <property type="match status" value="1"/>
</dbReference>
<dbReference type="RefSeq" id="WP_211106082.1">
    <property type="nucleotide sequence ID" value="NZ_JACIIZ010000002.1"/>
</dbReference>
<evidence type="ECO:0008006" key="3">
    <source>
        <dbReference type="Google" id="ProtNLM"/>
    </source>
</evidence>
<dbReference type="Gene3D" id="3.40.50.10540">
    <property type="entry name" value="Crotonobetainyl-coa:carnitine coa-transferase, domain 1"/>
    <property type="match status" value="1"/>
</dbReference>
<dbReference type="EMBL" id="JACIIZ010000002">
    <property type="protein sequence ID" value="MBB6250142.1"/>
    <property type="molecule type" value="Genomic_DNA"/>
</dbReference>